<evidence type="ECO:0000313" key="2">
    <source>
        <dbReference type="EMBL" id="ADY55553.1"/>
    </source>
</evidence>
<keyword evidence="3" id="KW-1185">Reference proteome</keyword>
<dbReference type="OrthoDB" id="9784784at2"/>
<reference evidence="2 3" key="1">
    <citation type="journal article" date="2011" name="Stand. Genomic Sci.">
        <title>Complete genome sequence of Syntrophobotulus glycolicus type strain (FlGlyR).</title>
        <authorList>
            <person name="Han C."/>
            <person name="Mwirichia R."/>
            <person name="Chertkov O."/>
            <person name="Held B."/>
            <person name="Lapidus A."/>
            <person name="Nolan M."/>
            <person name="Lucas S."/>
            <person name="Hammon N."/>
            <person name="Deshpande S."/>
            <person name="Cheng J.F."/>
            <person name="Tapia R."/>
            <person name="Goodwin L."/>
            <person name="Pitluck S."/>
            <person name="Huntemann M."/>
            <person name="Liolios K."/>
            <person name="Ivanova N."/>
            <person name="Pagani I."/>
            <person name="Mavromatis K."/>
            <person name="Ovchinikova G."/>
            <person name="Pati A."/>
            <person name="Chen A."/>
            <person name="Palaniappan K."/>
            <person name="Land M."/>
            <person name="Hauser L."/>
            <person name="Brambilla E.M."/>
            <person name="Rohde M."/>
            <person name="Spring S."/>
            <person name="Sikorski J."/>
            <person name="Goker M."/>
            <person name="Woyke T."/>
            <person name="Bristow J."/>
            <person name="Eisen J.A."/>
            <person name="Markowitz V."/>
            <person name="Hugenholtz P."/>
            <person name="Kyrpides N.C."/>
            <person name="Klenk H.P."/>
            <person name="Detter J.C."/>
        </authorList>
    </citation>
    <scope>NUCLEOTIDE SEQUENCE [LARGE SCALE GENOMIC DNA]</scope>
    <source>
        <strain evidence="3">DSM 8271 / FlGlyR</strain>
    </source>
</reference>
<dbReference type="Proteomes" id="UP000007488">
    <property type="component" value="Chromosome"/>
</dbReference>
<feature type="transmembrane region" description="Helical" evidence="1">
    <location>
        <begin position="183"/>
        <end position="202"/>
    </location>
</feature>
<dbReference type="EMBL" id="CP002547">
    <property type="protein sequence ID" value="ADY55553.1"/>
    <property type="molecule type" value="Genomic_DNA"/>
</dbReference>
<dbReference type="HOGENOM" id="CLU_102870_0_0_9"/>
<keyword evidence="1" id="KW-0812">Transmembrane</keyword>
<gene>
    <name evidence="2" type="ordered locus">Sgly_1237</name>
</gene>
<keyword evidence="1" id="KW-1133">Transmembrane helix</keyword>
<organism evidence="2 3">
    <name type="scientific">Syntrophobotulus glycolicus (strain DSM 8271 / FlGlyR)</name>
    <dbReference type="NCBI Taxonomy" id="645991"/>
    <lineage>
        <taxon>Bacteria</taxon>
        <taxon>Bacillati</taxon>
        <taxon>Bacillota</taxon>
        <taxon>Clostridia</taxon>
        <taxon>Eubacteriales</taxon>
        <taxon>Desulfitobacteriaceae</taxon>
        <taxon>Syntrophobotulus</taxon>
    </lineage>
</organism>
<dbReference type="eggNOG" id="ENOG502Z9TS">
    <property type="taxonomic scope" value="Bacteria"/>
</dbReference>
<protein>
    <recommendedName>
        <fullName evidence="4">ABC transporter permease</fullName>
    </recommendedName>
</protein>
<evidence type="ECO:0008006" key="4">
    <source>
        <dbReference type="Google" id="ProtNLM"/>
    </source>
</evidence>
<dbReference type="KEGG" id="sgy:Sgly_1237"/>
<dbReference type="AlphaFoldDB" id="F0SV53"/>
<feature type="transmembrane region" description="Helical" evidence="1">
    <location>
        <begin position="16"/>
        <end position="38"/>
    </location>
</feature>
<dbReference type="Pfam" id="PF12730">
    <property type="entry name" value="ABC2_membrane_4"/>
    <property type="match status" value="1"/>
</dbReference>
<accession>F0SV53</accession>
<sequence length="236" mass="25486">MLNLMKLELKRNKTRSYMLAAIVALPVVTGLTYLMAYAPQENPNDPSLSLFANYNNLVSMSIFISMAYFAILAAVMYARFVIEEYAGKRATLIFSYPVSRKRVLIAKFAVVSIFTFIAMVGCSFLSLGIFSATEMIAPMVNDKLTTGVLLWAVKDIIVMGVIAVSFGILATGIGFIKKSVPTTIVSAVVIVSVLSNLISGALTNDMFLLITMLIATAGALFVAGVLVGKVTHMEVE</sequence>
<name>F0SV53_SYNGF</name>
<proteinExistence type="predicted"/>
<feature type="transmembrane region" description="Helical" evidence="1">
    <location>
        <begin position="208"/>
        <end position="228"/>
    </location>
</feature>
<feature type="transmembrane region" description="Helical" evidence="1">
    <location>
        <begin position="58"/>
        <end position="82"/>
    </location>
</feature>
<keyword evidence="1" id="KW-0472">Membrane</keyword>
<dbReference type="STRING" id="645991.Sgly_1237"/>
<reference evidence="3" key="2">
    <citation type="submission" date="2011-02" db="EMBL/GenBank/DDBJ databases">
        <title>The complete genome of Syntrophobotulus glycolicus DSM 8271.</title>
        <authorList>
            <person name="Lucas S."/>
            <person name="Copeland A."/>
            <person name="Lapidus A."/>
            <person name="Bruce D."/>
            <person name="Goodwin L."/>
            <person name="Pitluck S."/>
            <person name="Kyrpides N."/>
            <person name="Mavromatis K."/>
            <person name="Pagani I."/>
            <person name="Ivanova N."/>
            <person name="Mikhailova N."/>
            <person name="Chertkov O."/>
            <person name="Held B."/>
            <person name="Detter J.C."/>
            <person name="Tapia R."/>
            <person name="Han C."/>
            <person name="Land M."/>
            <person name="Hauser L."/>
            <person name="Markowitz V."/>
            <person name="Cheng J.-F."/>
            <person name="Hugenholtz P."/>
            <person name="Woyke T."/>
            <person name="Wu D."/>
            <person name="Spring S."/>
            <person name="Schroeder M."/>
            <person name="Brambilla E."/>
            <person name="Klenk H.-P."/>
            <person name="Eisen J.A."/>
        </authorList>
    </citation>
    <scope>NUCLEOTIDE SEQUENCE [LARGE SCALE GENOMIC DNA]</scope>
    <source>
        <strain evidence="3">DSM 8271 / FlGlyR</strain>
    </source>
</reference>
<feature type="transmembrane region" description="Helical" evidence="1">
    <location>
        <begin position="149"/>
        <end position="176"/>
    </location>
</feature>
<evidence type="ECO:0000313" key="3">
    <source>
        <dbReference type="Proteomes" id="UP000007488"/>
    </source>
</evidence>
<evidence type="ECO:0000256" key="1">
    <source>
        <dbReference type="SAM" id="Phobius"/>
    </source>
</evidence>
<feature type="transmembrane region" description="Helical" evidence="1">
    <location>
        <begin position="103"/>
        <end position="129"/>
    </location>
</feature>
<dbReference type="RefSeq" id="WP_013624423.1">
    <property type="nucleotide sequence ID" value="NC_015172.1"/>
</dbReference>